<dbReference type="GO" id="GO:0009523">
    <property type="term" value="C:photosystem II"/>
    <property type="evidence" value="ECO:0007669"/>
    <property type="project" value="UniProtKB-KW"/>
</dbReference>
<feature type="chain" id="PRO_5018341604" description="Photosystem II assembly protein Ycf48" evidence="3">
    <location>
        <begin position="23"/>
        <end position="335"/>
    </location>
</feature>
<sequence precursor="true">MIYKRRQFFAILFIFLITNIFSQKGFSIESQYWTQIPLDTDEILLDIGFVPDEPNRGWILGTRNTLLETFDNGLTWSLKFLNLENEQYRLNSISFIGTEGWIVGKPNLLLYTKDGGSSWTRISLNNELPGNPILIYALDTECAELVTDLGAIYETANRGQTWKAKLTEPVGVIRNITRSSNGSYVAVSAKGNFYSTWVPGDARWVSHPRQSSRRIQNMGFTYDNKLWMLTRGGQVWFNKNDLNDADNGWISPKTPEGKVGFSVGLLNLSYKTPTELWISGGSGNLLFSLDGGEIWQKDKSTENIASNFYKINFINEDIGFVLGNRGTLLRYKTIS</sequence>
<protein>
    <recommendedName>
        <fullName evidence="3">Photosystem II assembly protein Ycf48</fullName>
    </recommendedName>
</protein>
<dbReference type="AlphaFoldDB" id="A0A3G1IWA5"/>
<gene>
    <name evidence="3 5" type="primary">ycf48</name>
</gene>
<dbReference type="RefSeq" id="YP_009546181.1">
    <property type="nucleotide sequence ID" value="NC_040153.1"/>
</dbReference>
<keyword evidence="2 3" id="KW-0604">Photosystem II</keyword>
<evidence type="ECO:0000259" key="4">
    <source>
        <dbReference type="Pfam" id="PF14870"/>
    </source>
</evidence>
<name>A0A3G1IWA5_9EUKA</name>
<dbReference type="InterPro" id="IPR028203">
    <property type="entry name" value="PSII_CF48-like_dom"/>
</dbReference>
<dbReference type="EMBL" id="MF167426">
    <property type="protein sequence ID" value="ASQ40242.1"/>
    <property type="molecule type" value="Genomic_DNA"/>
</dbReference>
<keyword evidence="3" id="KW-0793">Thylakoid</keyword>
<accession>A0A3G1IWA5</accession>
<geneLocation type="plastid" evidence="5"/>
<keyword evidence="3" id="KW-0732">Signal</keyword>
<comment type="similarity">
    <text evidence="3">Belongs to the Ycf48 family.</text>
</comment>
<proteinExistence type="inferred from homology"/>
<evidence type="ECO:0000256" key="1">
    <source>
        <dbReference type="ARBA" id="ARBA00022531"/>
    </source>
</evidence>
<dbReference type="GeneID" id="38572737"/>
<comment type="domain">
    <text evidence="3">A 7-bladed beta-propeller torus, about 55 by 55 Angstroms, with a depth of about 25 Angstroms and a central pore.</text>
</comment>
<dbReference type="GO" id="GO:0015979">
    <property type="term" value="P:photosynthesis"/>
    <property type="evidence" value="ECO:0007669"/>
    <property type="project" value="UniProtKB-KW"/>
</dbReference>
<dbReference type="Pfam" id="PF14870">
    <property type="entry name" value="PSII_BNR"/>
    <property type="match status" value="1"/>
</dbReference>
<dbReference type="Gene3D" id="2.130.10.10">
    <property type="entry name" value="YVTN repeat-like/Quinoprotein amine dehydrogenase"/>
    <property type="match status" value="1"/>
</dbReference>
<dbReference type="InterPro" id="IPR016705">
    <property type="entry name" value="Ycf48/Hcf136"/>
</dbReference>
<dbReference type="HAMAP" id="MF_01348">
    <property type="entry name" value="Ycf48"/>
    <property type="match status" value="1"/>
</dbReference>
<reference evidence="5" key="1">
    <citation type="submission" date="2017-05" db="EMBL/GenBank/DDBJ databases">
        <title>Plastid comparative genomics reveals ancient divergence between Glaucophyte genera.</title>
        <authorList>
            <person name="Figueroa-Martinez F.J."/>
            <person name="Jackson C."/>
            <person name="Reyes-Prieto A."/>
        </authorList>
    </citation>
    <scope>NUCLEOTIDE SEQUENCE</scope>
    <source>
        <strain evidence="5">SAG 46.84</strain>
    </source>
</reference>
<evidence type="ECO:0000256" key="3">
    <source>
        <dbReference type="HAMAP-Rule" id="MF_01348"/>
    </source>
</evidence>
<dbReference type="PANTHER" id="PTHR47199:SF2">
    <property type="entry name" value="PHOTOSYSTEM II STABILITY_ASSEMBLY FACTOR HCF136, CHLOROPLASTIC"/>
    <property type="match status" value="1"/>
</dbReference>
<dbReference type="GO" id="GO:0031977">
    <property type="term" value="C:thylakoid lumen"/>
    <property type="evidence" value="ECO:0007669"/>
    <property type="project" value="UniProtKB-UniRule"/>
</dbReference>
<dbReference type="NCBIfam" id="NF010237">
    <property type="entry name" value="PRK13684.1"/>
    <property type="match status" value="1"/>
</dbReference>
<feature type="domain" description="Photosynthesis system II assembly factor Ycf48/Hcf136-like" evidence="4">
    <location>
        <begin position="29"/>
        <end position="331"/>
    </location>
</feature>
<evidence type="ECO:0000313" key="5">
    <source>
        <dbReference type="EMBL" id="ASQ40242.1"/>
    </source>
</evidence>
<evidence type="ECO:0000256" key="2">
    <source>
        <dbReference type="ARBA" id="ARBA00023276"/>
    </source>
</evidence>
<dbReference type="PIRSF" id="PIRSF017875">
    <property type="entry name" value="PSII_HCF136"/>
    <property type="match status" value="1"/>
</dbReference>
<organism evidence="5">
    <name type="scientific">Gloeochaete wittrockiana</name>
    <dbReference type="NCBI Taxonomy" id="38269"/>
    <lineage>
        <taxon>Eukaryota</taxon>
        <taxon>Glaucocystophyceae</taxon>
        <taxon>Gloeochaetales</taxon>
        <taxon>Gloeochaetaceae</taxon>
        <taxon>Gloeochaete</taxon>
    </lineage>
</organism>
<keyword evidence="1 3" id="KW-0602">Photosynthesis</keyword>
<dbReference type="SUPFAM" id="SSF110296">
    <property type="entry name" value="Oligoxyloglucan reducing end-specific cellobiohydrolase"/>
    <property type="match status" value="1"/>
</dbReference>
<dbReference type="PANTHER" id="PTHR47199">
    <property type="entry name" value="PHOTOSYSTEM II STABILITY/ASSEMBLY FACTOR HCF136, CHLOROPLASTIC"/>
    <property type="match status" value="1"/>
</dbReference>
<dbReference type="InterPro" id="IPR015943">
    <property type="entry name" value="WD40/YVTN_repeat-like_dom_sf"/>
</dbReference>
<comment type="subcellular location">
    <subcellularLocation>
        <location evidence="3">Cellular thylakoid lumen</location>
    </subcellularLocation>
    <text evidence="3">Associated with a PSII precusor complex on the lumenal side of the thylakoid membrane.</text>
</comment>
<feature type="signal peptide" evidence="3">
    <location>
        <begin position="1"/>
        <end position="22"/>
    </location>
</feature>
<keyword evidence="5" id="KW-0934">Plastid</keyword>